<keyword evidence="3" id="KW-0457">Lysine biosynthesis</keyword>
<accession>A0A7C0XB86</accession>
<feature type="active site" description="Proton donor" evidence="3">
    <location>
        <position position="79"/>
    </location>
</feature>
<dbReference type="SUPFAM" id="SSF54506">
    <property type="entry name" value="Diaminopimelate epimerase-like"/>
    <property type="match status" value="2"/>
</dbReference>
<feature type="binding site" evidence="3">
    <location>
        <position position="70"/>
    </location>
    <ligand>
        <name>substrate</name>
    </ligand>
</feature>
<comment type="catalytic activity">
    <reaction evidence="3">
        <text>(2S,6S)-2,6-diaminopimelate = meso-2,6-diaminopimelate</text>
        <dbReference type="Rhea" id="RHEA:15393"/>
        <dbReference type="ChEBI" id="CHEBI:57609"/>
        <dbReference type="ChEBI" id="CHEBI:57791"/>
        <dbReference type="EC" id="5.1.1.7"/>
    </reaction>
</comment>
<name>A0A7C0XB86_UNCW3</name>
<comment type="caution">
    <text evidence="5">The sequence shown here is derived from an EMBL/GenBank/DDBJ whole genome shotgun (WGS) entry which is preliminary data.</text>
</comment>
<feature type="binding site" evidence="3">
    <location>
        <position position="19"/>
    </location>
    <ligand>
        <name>substrate</name>
    </ligand>
</feature>
<sequence length="268" mass="29732">MDAREGIPLRFAKLSANGNDFVLIEGTEVSGFSLPDLARKILRRRFSVGGDGLIVLEMKSESSLELKFFNPDGSEAEICGNSMICAGKYLRELKGLRGELTVHFRAGVRKIRIKEAAVEAQVARISHKYEEIEFPEIEADLKGFFTGEIGNPHVVIIGEIPDNKRFRRIAPLIENHKRFPSRTNVEFLKILDSQRGLLRIWERGAGETLSCATGASAAFLIGLNLDLLSPPAILQSKGGTHRLWIEGDEIWLSAEALLPYVGEYLGID</sequence>
<reference evidence="5" key="1">
    <citation type="journal article" date="2020" name="mSystems">
        <title>Genome- and Community-Level Interaction Insights into Carbon Utilization and Element Cycling Functions of Hydrothermarchaeota in Hydrothermal Sediment.</title>
        <authorList>
            <person name="Zhou Z."/>
            <person name="Liu Y."/>
            <person name="Xu W."/>
            <person name="Pan J."/>
            <person name="Luo Z.H."/>
            <person name="Li M."/>
        </authorList>
    </citation>
    <scope>NUCLEOTIDE SEQUENCE [LARGE SCALE GENOMIC DNA]</scope>
    <source>
        <strain evidence="5">HyVt-237</strain>
    </source>
</reference>
<feature type="site" description="Could be important to modulate the pK values of the two catalytic cysteine residues" evidence="3">
    <location>
        <position position="153"/>
    </location>
</feature>
<feature type="binding site" evidence="3">
    <location>
        <position position="184"/>
    </location>
    <ligand>
        <name>substrate</name>
    </ligand>
</feature>
<comment type="similarity">
    <text evidence="1 3">Belongs to the diaminopimelate epimerase family.</text>
</comment>
<dbReference type="Gene3D" id="3.10.310.10">
    <property type="entry name" value="Diaminopimelate Epimerase, Chain A, domain 1"/>
    <property type="match status" value="2"/>
</dbReference>
<keyword evidence="2 3" id="KW-0413">Isomerase</keyword>
<feature type="binding site" evidence="3">
    <location>
        <begin position="80"/>
        <end position="81"/>
    </location>
    <ligand>
        <name>substrate</name>
    </ligand>
</feature>
<dbReference type="AlphaFoldDB" id="A0A7C0XB86"/>
<comment type="caution">
    <text evidence="3">Lacks conserved residue(s) required for the propagation of feature annotation.</text>
</comment>
<keyword evidence="3" id="KW-0963">Cytoplasm</keyword>
<evidence type="ECO:0000256" key="3">
    <source>
        <dbReference type="HAMAP-Rule" id="MF_00197"/>
    </source>
</evidence>
<dbReference type="GO" id="GO:0005829">
    <property type="term" value="C:cytosol"/>
    <property type="evidence" value="ECO:0007669"/>
    <property type="project" value="TreeGrafter"/>
</dbReference>
<dbReference type="PANTHER" id="PTHR31689:SF0">
    <property type="entry name" value="DIAMINOPIMELATE EPIMERASE"/>
    <property type="match status" value="1"/>
</dbReference>
<feature type="site" description="Could be important to modulate the pK values of the two catalytic cysteine residues" evidence="3">
    <location>
        <position position="202"/>
    </location>
</feature>
<evidence type="ECO:0000313" key="5">
    <source>
        <dbReference type="EMBL" id="HDM90404.1"/>
    </source>
</evidence>
<dbReference type="HAMAP" id="MF_00197">
    <property type="entry name" value="DAP_epimerase"/>
    <property type="match status" value="1"/>
</dbReference>
<comment type="subunit">
    <text evidence="3">Homodimer.</text>
</comment>
<dbReference type="PANTHER" id="PTHR31689">
    <property type="entry name" value="DIAMINOPIMELATE EPIMERASE, CHLOROPLASTIC"/>
    <property type="match status" value="1"/>
</dbReference>
<dbReference type="Proteomes" id="UP000885931">
    <property type="component" value="Unassembled WGS sequence"/>
</dbReference>
<dbReference type="GO" id="GO:0009089">
    <property type="term" value="P:lysine biosynthetic process via diaminopimelate"/>
    <property type="evidence" value="ECO:0007669"/>
    <property type="project" value="UniProtKB-UniRule"/>
</dbReference>
<gene>
    <name evidence="3 5" type="primary">dapF</name>
    <name evidence="5" type="ORF">ENG67_04255</name>
</gene>
<feature type="active site" description="Proton acceptor" evidence="3">
    <location>
        <position position="211"/>
    </location>
</feature>
<comment type="function">
    <text evidence="3">Catalyzes the stereoinversion of LL-2,6-diaminopimelate (L,L-DAP) to meso-diaminopimelate (meso-DAP), a precursor of L-lysine and an essential component of the bacterial peptidoglycan.</text>
</comment>
<protein>
    <recommendedName>
        <fullName evidence="3 4">Diaminopimelate epimerase</fullName>
        <shortName evidence="3">DAP epimerase</shortName>
        <ecNumber evidence="3 4">5.1.1.7</ecNumber>
    </recommendedName>
    <alternativeName>
        <fullName evidence="3">PLP-independent amino acid racemase</fullName>
    </alternativeName>
</protein>
<keyword evidence="3" id="KW-0028">Amino-acid biosynthesis</keyword>
<dbReference type="EC" id="5.1.1.7" evidence="3 4"/>
<organism evidence="5">
    <name type="scientific">candidate division WOR-3 bacterium</name>
    <dbReference type="NCBI Taxonomy" id="2052148"/>
    <lineage>
        <taxon>Bacteria</taxon>
        <taxon>Bacteria division WOR-3</taxon>
    </lineage>
</organism>
<dbReference type="Pfam" id="PF01678">
    <property type="entry name" value="DAP_epimerase"/>
    <property type="match status" value="2"/>
</dbReference>
<evidence type="ECO:0000256" key="2">
    <source>
        <dbReference type="ARBA" id="ARBA00023235"/>
    </source>
</evidence>
<dbReference type="EMBL" id="DRBW01000168">
    <property type="protein sequence ID" value="HDM90404.1"/>
    <property type="molecule type" value="Genomic_DNA"/>
</dbReference>
<evidence type="ECO:0000256" key="1">
    <source>
        <dbReference type="ARBA" id="ARBA00010219"/>
    </source>
</evidence>
<proteinExistence type="inferred from homology"/>
<dbReference type="GO" id="GO:0008837">
    <property type="term" value="F:diaminopimelate epimerase activity"/>
    <property type="evidence" value="ECO:0007669"/>
    <property type="project" value="UniProtKB-UniRule"/>
</dbReference>
<comment type="subcellular location">
    <subcellularLocation>
        <location evidence="3">Cytoplasm</location>
    </subcellularLocation>
</comment>
<feature type="binding site" evidence="3">
    <location>
        <position position="151"/>
    </location>
    <ligand>
        <name>substrate</name>
    </ligand>
</feature>
<dbReference type="UniPathway" id="UPA00034">
    <property type="reaction ID" value="UER00025"/>
</dbReference>
<dbReference type="NCBIfam" id="TIGR00652">
    <property type="entry name" value="DapF"/>
    <property type="match status" value="1"/>
</dbReference>
<dbReference type="InterPro" id="IPR001653">
    <property type="entry name" value="DAP_epimerase_DapF"/>
</dbReference>
<evidence type="ECO:0000256" key="4">
    <source>
        <dbReference type="NCBIfam" id="TIGR00652"/>
    </source>
</evidence>
<feature type="binding site" evidence="3">
    <location>
        <begin position="202"/>
        <end position="203"/>
    </location>
    <ligand>
        <name>substrate</name>
    </ligand>
</feature>
<comment type="pathway">
    <text evidence="3">Amino-acid biosynthesis; L-lysine biosynthesis via DAP pathway; DL-2,6-diaminopimelate from LL-2,6-diaminopimelate: step 1/1.</text>
</comment>